<dbReference type="PANTHER" id="PTHR43464:SF19">
    <property type="entry name" value="UBIQUINONE BIOSYNTHESIS O-METHYLTRANSFERASE, MITOCHONDRIAL"/>
    <property type="match status" value="1"/>
</dbReference>
<evidence type="ECO:0000259" key="4">
    <source>
        <dbReference type="Pfam" id="PF13649"/>
    </source>
</evidence>
<evidence type="ECO:0000313" key="5">
    <source>
        <dbReference type="EMBL" id="SES23255.1"/>
    </source>
</evidence>
<dbReference type="RefSeq" id="WP_091758530.1">
    <property type="nucleotide sequence ID" value="NZ_FOHB01000004.1"/>
</dbReference>
<dbReference type="GO" id="GO:0032259">
    <property type="term" value="P:methylation"/>
    <property type="evidence" value="ECO:0007669"/>
    <property type="project" value="UniProtKB-KW"/>
</dbReference>
<dbReference type="Gene3D" id="3.40.50.150">
    <property type="entry name" value="Vaccinia Virus protein VP39"/>
    <property type="match status" value="1"/>
</dbReference>
<evidence type="ECO:0000256" key="1">
    <source>
        <dbReference type="ARBA" id="ARBA00022603"/>
    </source>
</evidence>
<evidence type="ECO:0000256" key="3">
    <source>
        <dbReference type="ARBA" id="ARBA00022691"/>
    </source>
</evidence>
<dbReference type="OrthoDB" id="9805171at2"/>
<reference evidence="6" key="1">
    <citation type="submission" date="2016-10" db="EMBL/GenBank/DDBJ databases">
        <authorList>
            <person name="Varghese N."/>
            <person name="Submissions S."/>
        </authorList>
    </citation>
    <scope>NUCLEOTIDE SEQUENCE [LARGE SCALE GENOMIC DNA]</scope>
    <source>
        <strain evidence="6">CGMCC 1.6963</strain>
    </source>
</reference>
<sequence length="241" mass="26661">MRITTYEDLMLLLDGLYAGGADRSSHDAAPFWDSLLQQQDHPLHTDRPDAALLTWQEEGLLGAERDADGRRALDVGCGLGRNSRWLAAQGFTVTGVDIAPYAVAEATRRSAGLTAEYLVLDFVREQVPGAPFDLVYDSGCFHHLAPHRRISYMEALRECLAPGGLFGICTFTAGQMGTTASDEELLLQRGLEGGIAYTLDELREMFSWLEPVDSRQMPAPHDHGHEVFSHDFLQVALFRRG</sequence>
<dbReference type="EMBL" id="FOHB01000004">
    <property type="protein sequence ID" value="SES23255.1"/>
    <property type="molecule type" value="Genomic_DNA"/>
</dbReference>
<dbReference type="Pfam" id="PF13649">
    <property type="entry name" value="Methyltransf_25"/>
    <property type="match status" value="1"/>
</dbReference>
<dbReference type="Proteomes" id="UP000199019">
    <property type="component" value="Unassembled WGS sequence"/>
</dbReference>
<evidence type="ECO:0000256" key="2">
    <source>
        <dbReference type="ARBA" id="ARBA00022679"/>
    </source>
</evidence>
<dbReference type="InterPro" id="IPR041698">
    <property type="entry name" value="Methyltransf_25"/>
</dbReference>
<dbReference type="STRING" id="587636.SAMN05216199_2463"/>
<feature type="domain" description="Methyltransferase" evidence="4">
    <location>
        <begin position="73"/>
        <end position="164"/>
    </location>
</feature>
<organism evidence="5 6">
    <name type="scientific">Pedococcus cremeus</name>
    <dbReference type="NCBI Taxonomy" id="587636"/>
    <lineage>
        <taxon>Bacteria</taxon>
        <taxon>Bacillati</taxon>
        <taxon>Actinomycetota</taxon>
        <taxon>Actinomycetes</taxon>
        <taxon>Micrococcales</taxon>
        <taxon>Intrasporangiaceae</taxon>
        <taxon>Pedococcus</taxon>
    </lineage>
</organism>
<dbReference type="GO" id="GO:0008168">
    <property type="term" value="F:methyltransferase activity"/>
    <property type="evidence" value="ECO:0007669"/>
    <property type="project" value="UniProtKB-KW"/>
</dbReference>
<dbReference type="AlphaFoldDB" id="A0A1H9VNG9"/>
<gene>
    <name evidence="5" type="ORF">SAMN05216199_2463</name>
</gene>
<accession>A0A1H9VNG9</accession>
<protein>
    <submittedName>
        <fullName evidence="5">Methyltransferase domain-containing protein</fullName>
    </submittedName>
</protein>
<proteinExistence type="predicted"/>
<keyword evidence="6" id="KW-1185">Reference proteome</keyword>
<dbReference type="CDD" id="cd02440">
    <property type="entry name" value="AdoMet_MTases"/>
    <property type="match status" value="1"/>
</dbReference>
<dbReference type="SUPFAM" id="SSF53335">
    <property type="entry name" value="S-adenosyl-L-methionine-dependent methyltransferases"/>
    <property type="match status" value="1"/>
</dbReference>
<name>A0A1H9VNG9_9MICO</name>
<evidence type="ECO:0000313" key="6">
    <source>
        <dbReference type="Proteomes" id="UP000199019"/>
    </source>
</evidence>
<keyword evidence="2 5" id="KW-0808">Transferase</keyword>
<keyword evidence="1 5" id="KW-0489">Methyltransferase</keyword>
<keyword evidence="3" id="KW-0949">S-adenosyl-L-methionine</keyword>
<dbReference type="PANTHER" id="PTHR43464">
    <property type="entry name" value="METHYLTRANSFERASE"/>
    <property type="match status" value="1"/>
</dbReference>
<dbReference type="InterPro" id="IPR029063">
    <property type="entry name" value="SAM-dependent_MTases_sf"/>
</dbReference>